<dbReference type="SUPFAM" id="SSF55785">
    <property type="entry name" value="PYP-like sensor domain (PAS domain)"/>
    <property type="match status" value="2"/>
</dbReference>
<reference evidence="5 6" key="1">
    <citation type="submission" date="2024-05" db="EMBL/GenBank/DDBJ databases">
        <authorList>
            <person name="Venkateswaran K."/>
        </authorList>
    </citation>
    <scope>NUCLEOTIDE SEQUENCE [LARGE SCALE GENOMIC DNA]</scope>
    <source>
        <strain evidence="5 6">179-C4-2-HS</strain>
    </source>
</reference>
<organism evidence="5 6">
    <name type="scientific">Neobacillus driksii</name>
    <dbReference type="NCBI Taxonomy" id="3035913"/>
    <lineage>
        <taxon>Bacteria</taxon>
        <taxon>Bacillati</taxon>
        <taxon>Bacillota</taxon>
        <taxon>Bacilli</taxon>
        <taxon>Bacillales</taxon>
        <taxon>Bacillaceae</taxon>
        <taxon>Neobacillus</taxon>
    </lineage>
</organism>
<dbReference type="PANTHER" id="PTHR45138:SF9">
    <property type="entry name" value="DIGUANYLATE CYCLASE DGCM-RELATED"/>
    <property type="match status" value="1"/>
</dbReference>
<dbReference type="PROSITE" id="PS50887">
    <property type="entry name" value="GGDEF"/>
    <property type="match status" value="1"/>
</dbReference>
<dbReference type="Gene3D" id="3.30.70.270">
    <property type="match status" value="1"/>
</dbReference>
<feature type="domain" description="PAC" evidence="3">
    <location>
        <begin position="258"/>
        <end position="310"/>
    </location>
</feature>
<dbReference type="NCBIfam" id="TIGR00229">
    <property type="entry name" value="sensory_box"/>
    <property type="match status" value="2"/>
</dbReference>
<feature type="domain" description="GGDEF" evidence="4">
    <location>
        <begin position="349"/>
        <end position="486"/>
    </location>
</feature>
<evidence type="ECO:0000256" key="1">
    <source>
        <dbReference type="SAM" id="Phobius"/>
    </source>
</evidence>
<keyword evidence="6" id="KW-1185">Reference proteome</keyword>
<gene>
    <name evidence="5" type="ORF">P5G62_008745</name>
</gene>
<dbReference type="InterPro" id="IPR001610">
    <property type="entry name" value="PAC"/>
</dbReference>
<name>A0ABV4YSY9_9BACI</name>
<evidence type="ECO:0000313" key="6">
    <source>
        <dbReference type="Proteomes" id="UP001241748"/>
    </source>
</evidence>
<accession>A0ABV4YSY9</accession>
<dbReference type="InterPro" id="IPR029787">
    <property type="entry name" value="Nucleotide_cyclase"/>
</dbReference>
<dbReference type="NCBIfam" id="TIGR00254">
    <property type="entry name" value="GGDEF"/>
    <property type="match status" value="1"/>
</dbReference>
<dbReference type="PANTHER" id="PTHR45138">
    <property type="entry name" value="REGULATORY COMPONENTS OF SENSORY TRANSDUCTION SYSTEM"/>
    <property type="match status" value="1"/>
</dbReference>
<keyword evidence="1" id="KW-0812">Transmembrane</keyword>
<evidence type="ECO:0000259" key="4">
    <source>
        <dbReference type="PROSITE" id="PS50887"/>
    </source>
</evidence>
<dbReference type="SUPFAM" id="SSF55073">
    <property type="entry name" value="Nucleotide cyclase"/>
    <property type="match status" value="1"/>
</dbReference>
<feature type="domain" description="PAS" evidence="2">
    <location>
        <begin position="61"/>
        <end position="130"/>
    </location>
</feature>
<dbReference type="InterPro" id="IPR013656">
    <property type="entry name" value="PAS_4"/>
</dbReference>
<dbReference type="InterPro" id="IPR050469">
    <property type="entry name" value="Diguanylate_Cyclase"/>
</dbReference>
<dbReference type="InterPro" id="IPR000700">
    <property type="entry name" value="PAS-assoc_C"/>
</dbReference>
<dbReference type="PROSITE" id="PS50112">
    <property type="entry name" value="PAS"/>
    <property type="match status" value="2"/>
</dbReference>
<proteinExistence type="predicted"/>
<dbReference type="InterPro" id="IPR035965">
    <property type="entry name" value="PAS-like_dom_sf"/>
</dbReference>
<evidence type="ECO:0000313" key="5">
    <source>
        <dbReference type="EMBL" id="MFB3167198.1"/>
    </source>
</evidence>
<sequence>MKFTGRITLLLISILVSIIESFSEPTTIWSIFEAILFAAIAAFLGWVYDNAIYYKNKAEISESRLSNLLKLSPEPIMVYQDEKIVFVNDKFEELVDSSTGDILGKSINHFVLPEYHPTVRQRFNDMIQGNKSLDRVEIKIISSNHNILDIEISSAPILYNDKPAIEVFLRDVTKRNKLSEEVRKNTELYRFITENTTDLISFLNPNGEYEYLSPSSKDLLDFYPEEMIGKNLSEFLHPGEIEKVIALLLEADEELDFAAFSHRTKKKDGSYMWMETNARTIRKNSRKLEGIVAVSRDITERLEKEEKLHEANVMLRYISNMDGLTGIPNRRYFDEKLQEEWKRLKRNSSPFSAIMIDIDFFKKYNDFNGHQAGDECLRLIASVLKDTVRRPGDFAARYGGEEFVILLPETDAQGAVHVAELLQANVRDLNIPYLSNVLEPIVSISIGCSTLIPDERTKPEELIKLADKELYKAKESRRNQLIFNQLSHLA</sequence>
<dbReference type="Pfam" id="PF08448">
    <property type="entry name" value="PAS_4"/>
    <property type="match status" value="1"/>
</dbReference>
<dbReference type="InterPro" id="IPR043128">
    <property type="entry name" value="Rev_trsase/Diguanyl_cyclase"/>
</dbReference>
<keyword evidence="1" id="KW-0472">Membrane</keyword>
<dbReference type="Proteomes" id="UP001241748">
    <property type="component" value="Unassembled WGS sequence"/>
</dbReference>
<dbReference type="CDD" id="cd01949">
    <property type="entry name" value="GGDEF"/>
    <property type="match status" value="1"/>
</dbReference>
<keyword evidence="1" id="KW-1133">Transmembrane helix</keyword>
<dbReference type="PROSITE" id="PS50113">
    <property type="entry name" value="PAC"/>
    <property type="match status" value="1"/>
</dbReference>
<evidence type="ECO:0000259" key="2">
    <source>
        <dbReference type="PROSITE" id="PS50112"/>
    </source>
</evidence>
<feature type="domain" description="PAS" evidence="2">
    <location>
        <begin position="185"/>
        <end position="255"/>
    </location>
</feature>
<dbReference type="CDD" id="cd00130">
    <property type="entry name" value="PAS"/>
    <property type="match status" value="2"/>
</dbReference>
<dbReference type="SMART" id="SM00091">
    <property type="entry name" value="PAS"/>
    <property type="match status" value="2"/>
</dbReference>
<dbReference type="EMBL" id="JAROBZ020000001">
    <property type="protein sequence ID" value="MFB3167198.1"/>
    <property type="molecule type" value="Genomic_DNA"/>
</dbReference>
<dbReference type="Pfam" id="PF00990">
    <property type="entry name" value="GGDEF"/>
    <property type="match status" value="1"/>
</dbReference>
<evidence type="ECO:0000259" key="3">
    <source>
        <dbReference type="PROSITE" id="PS50113"/>
    </source>
</evidence>
<dbReference type="InterPro" id="IPR000160">
    <property type="entry name" value="GGDEF_dom"/>
</dbReference>
<dbReference type="RefSeq" id="WP_306076860.1">
    <property type="nucleotide sequence ID" value="NZ_JAROBZ020000001.1"/>
</dbReference>
<protein>
    <submittedName>
        <fullName evidence="5">Sensor domain-containing diguanylate cyclase</fullName>
    </submittedName>
</protein>
<dbReference type="SMART" id="SM00267">
    <property type="entry name" value="GGDEF"/>
    <property type="match status" value="1"/>
</dbReference>
<feature type="transmembrane region" description="Helical" evidence="1">
    <location>
        <begin position="31"/>
        <end position="48"/>
    </location>
</feature>
<dbReference type="SMART" id="SM00086">
    <property type="entry name" value="PAC"/>
    <property type="match status" value="2"/>
</dbReference>
<dbReference type="InterPro" id="IPR000014">
    <property type="entry name" value="PAS"/>
</dbReference>
<comment type="caution">
    <text evidence="5">The sequence shown here is derived from an EMBL/GenBank/DDBJ whole genome shotgun (WGS) entry which is preliminary data.</text>
</comment>
<dbReference type="Gene3D" id="3.30.450.20">
    <property type="entry name" value="PAS domain"/>
    <property type="match status" value="2"/>
</dbReference>
<dbReference type="Pfam" id="PF13426">
    <property type="entry name" value="PAS_9"/>
    <property type="match status" value="1"/>
</dbReference>